<dbReference type="InterPro" id="IPR000847">
    <property type="entry name" value="LysR_HTH_N"/>
</dbReference>
<protein>
    <submittedName>
        <fullName evidence="6">LysR family transcriptional regulator</fullName>
    </submittedName>
</protein>
<dbReference type="GO" id="GO:0003700">
    <property type="term" value="F:DNA-binding transcription factor activity"/>
    <property type="evidence" value="ECO:0007669"/>
    <property type="project" value="InterPro"/>
</dbReference>
<dbReference type="InterPro" id="IPR036390">
    <property type="entry name" value="WH_DNA-bd_sf"/>
</dbReference>
<dbReference type="PROSITE" id="PS50931">
    <property type="entry name" value="HTH_LYSR"/>
    <property type="match status" value="1"/>
</dbReference>
<dbReference type="PANTHER" id="PTHR30126">
    <property type="entry name" value="HTH-TYPE TRANSCRIPTIONAL REGULATOR"/>
    <property type="match status" value="1"/>
</dbReference>
<dbReference type="InterPro" id="IPR011991">
    <property type="entry name" value="ArsR-like_HTH"/>
</dbReference>
<keyword evidence="4" id="KW-0804">Transcription</keyword>
<comment type="caution">
    <text evidence="6">The sequence shown here is derived from an EMBL/GenBank/DDBJ whole genome shotgun (WGS) entry which is preliminary data.</text>
</comment>
<dbReference type="PANTHER" id="PTHR30126:SF98">
    <property type="entry name" value="HTH-TYPE TRANSCRIPTIONAL ACTIVATOR BAUR"/>
    <property type="match status" value="1"/>
</dbReference>
<dbReference type="Proteomes" id="UP000650628">
    <property type="component" value="Unassembled WGS sequence"/>
</dbReference>
<reference evidence="6 7" key="1">
    <citation type="submission" date="2021-01" db="EMBL/GenBank/DDBJ databases">
        <title>Whole genome shotgun sequence of Planotetraspora mira NBRC 15435.</title>
        <authorList>
            <person name="Komaki H."/>
            <person name="Tamura T."/>
        </authorList>
    </citation>
    <scope>NUCLEOTIDE SEQUENCE [LARGE SCALE GENOMIC DNA]</scope>
    <source>
        <strain evidence="6 7">NBRC 15435</strain>
    </source>
</reference>
<dbReference type="InterPro" id="IPR005119">
    <property type="entry name" value="LysR_subst-bd"/>
</dbReference>
<keyword evidence="2" id="KW-0805">Transcription regulation</keyword>
<evidence type="ECO:0000313" key="6">
    <source>
        <dbReference type="EMBL" id="GII26935.1"/>
    </source>
</evidence>
<dbReference type="Gene3D" id="3.40.190.10">
    <property type="entry name" value="Periplasmic binding protein-like II"/>
    <property type="match status" value="2"/>
</dbReference>
<name>A0A8J3TGY4_9ACTN</name>
<proteinExistence type="inferred from homology"/>
<dbReference type="Gene3D" id="1.10.10.10">
    <property type="entry name" value="Winged helix-like DNA-binding domain superfamily/Winged helix DNA-binding domain"/>
    <property type="match status" value="1"/>
</dbReference>
<evidence type="ECO:0000259" key="5">
    <source>
        <dbReference type="PROSITE" id="PS50931"/>
    </source>
</evidence>
<sequence length="322" mass="34948">MEIDPRRLRILHEVSRRGGVMKAAEALHLTPSAVSQQLAQLEREVGLALVDRSQRRVTLTPAGRVLAAYAERIEEQLVEARQELNRFTERLSGPVTIAAFPTVIRHLLISALRTLAVRHPRITPIIHELFGPVAVQELRLGGVDLVVTERDMSQPAASLPSMSRHRLYDDEYRIVAPPGWSAIPETVDDLAGLPWVAGVPDQACGQALERLAQLHGFEPRRVHVIAEFPPTLGLVSAGHGVAIVPSLALLDVPPGEVVVTEIHGVGSRRIEALTRVSRTTSGEPDPVQGAVIEVLREAAGEVAQRVGELSRSQEPHAGQALS</sequence>
<evidence type="ECO:0000256" key="4">
    <source>
        <dbReference type="ARBA" id="ARBA00023163"/>
    </source>
</evidence>
<keyword evidence="3" id="KW-0238">DNA-binding</keyword>
<keyword evidence="7" id="KW-1185">Reference proteome</keyword>
<comment type="similarity">
    <text evidence="1">Belongs to the LysR transcriptional regulatory family.</text>
</comment>
<dbReference type="EMBL" id="BOOO01000002">
    <property type="protein sequence ID" value="GII26935.1"/>
    <property type="molecule type" value="Genomic_DNA"/>
</dbReference>
<accession>A0A8J3TGY4</accession>
<dbReference type="AlphaFoldDB" id="A0A8J3TGY4"/>
<dbReference type="GO" id="GO:0000976">
    <property type="term" value="F:transcription cis-regulatory region binding"/>
    <property type="evidence" value="ECO:0007669"/>
    <property type="project" value="TreeGrafter"/>
</dbReference>
<dbReference type="Pfam" id="PF03466">
    <property type="entry name" value="LysR_substrate"/>
    <property type="match status" value="1"/>
</dbReference>
<evidence type="ECO:0000256" key="3">
    <source>
        <dbReference type="ARBA" id="ARBA00023125"/>
    </source>
</evidence>
<organism evidence="6 7">
    <name type="scientific">Planotetraspora mira</name>
    <dbReference type="NCBI Taxonomy" id="58121"/>
    <lineage>
        <taxon>Bacteria</taxon>
        <taxon>Bacillati</taxon>
        <taxon>Actinomycetota</taxon>
        <taxon>Actinomycetes</taxon>
        <taxon>Streptosporangiales</taxon>
        <taxon>Streptosporangiaceae</taxon>
        <taxon>Planotetraspora</taxon>
    </lineage>
</organism>
<evidence type="ECO:0000256" key="2">
    <source>
        <dbReference type="ARBA" id="ARBA00023015"/>
    </source>
</evidence>
<evidence type="ECO:0000313" key="7">
    <source>
        <dbReference type="Proteomes" id="UP000650628"/>
    </source>
</evidence>
<dbReference type="FunFam" id="1.10.10.10:FF:000001">
    <property type="entry name" value="LysR family transcriptional regulator"/>
    <property type="match status" value="1"/>
</dbReference>
<dbReference type="SUPFAM" id="SSF53850">
    <property type="entry name" value="Periplasmic binding protein-like II"/>
    <property type="match status" value="1"/>
</dbReference>
<dbReference type="RefSeq" id="WP_203951047.1">
    <property type="nucleotide sequence ID" value="NZ_BOOO01000002.1"/>
</dbReference>
<gene>
    <name evidence="6" type="ORF">Pmi06nite_03770</name>
</gene>
<evidence type="ECO:0000256" key="1">
    <source>
        <dbReference type="ARBA" id="ARBA00009437"/>
    </source>
</evidence>
<dbReference type="Pfam" id="PF00126">
    <property type="entry name" value="HTH_1"/>
    <property type="match status" value="1"/>
</dbReference>
<dbReference type="SUPFAM" id="SSF46785">
    <property type="entry name" value="Winged helix' DNA-binding domain"/>
    <property type="match status" value="1"/>
</dbReference>
<dbReference type="CDD" id="cd00090">
    <property type="entry name" value="HTH_ARSR"/>
    <property type="match status" value="1"/>
</dbReference>
<dbReference type="InterPro" id="IPR036388">
    <property type="entry name" value="WH-like_DNA-bd_sf"/>
</dbReference>
<feature type="domain" description="HTH lysR-type" evidence="5">
    <location>
        <begin position="3"/>
        <end position="60"/>
    </location>
</feature>